<evidence type="ECO:0000313" key="2">
    <source>
        <dbReference type="EMBL" id="KYQ48746.1"/>
    </source>
</evidence>
<name>A0A151WLM3_9HYME</name>
<proteinExistence type="predicted"/>
<protein>
    <submittedName>
        <fullName evidence="2">Uncharacterized protein</fullName>
    </submittedName>
</protein>
<organism evidence="2 3">
    <name type="scientific">Mycetomoellerius zeteki</name>
    <dbReference type="NCBI Taxonomy" id="64791"/>
    <lineage>
        <taxon>Eukaryota</taxon>
        <taxon>Metazoa</taxon>
        <taxon>Ecdysozoa</taxon>
        <taxon>Arthropoda</taxon>
        <taxon>Hexapoda</taxon>
        <taxon>Insecta</taxon>
        <taxon>Pterygota</taxon>
        <taxon>Neoptera</taxon>
        <taxon>Endopterygota</taxon>
        <taxon>Hymenoptera</taxon>
        <taxon>Apocrita</taxon>
        <taxon>Aculeata</taxon>
        <taxon>Formicoidea</taxon>
        <taxon>Formicidae</taxon>
        <taxon>Myrmicinae</taxon>
        <taxon>Mycetomoellerius</taxon>
    </lineage>
</organism>
<dbReference type="EMBL" id="KQ982959">
    <property type="protein sequence ID" value="KYQ48746.1"/>
    <property type="molecule type" value="Genomic_DNA"/>
</dbReference>
<feature type="region of interest" description="Disordered" evidence="1">
    <location>
        <begin position="1"/>
        <end position="30"/>
    </location>
</feature>
<evidence type="ECO:0000313" key="3">
    <source>
        <dbReference type="Proteomes" id="UP000075809"/>
    </source>
</evidence>
<dbReference type="AlphaFoldDB" id="A0A151WLM3"/>
<sequence length="67" mass="7515">VRSEIGGVKPRGGGNRKHAQREKAHELRKERSTVFPGNCFNRTILREKDTVETNKLGGSTKLELARV</sequence>
<gene>
    <name evidence="2" type="ORF">ALC60_12252</name>
</gene>
<accession>A0A151WLM3</accession>
<evidence type="ECO:0000256" key="1">
    <source>
        <dbReference type="SAM" id="MobiDB-lite"/>
    </source>
</evidence>
<dbReference type="Proteomes" id="UP000075809">
    <property type="component" value="Unassembled WGS sequence"/>
</dbReference>
<feature type="non-terminal residue" evidence="2">
    <location>
        <position position="1"/>
    </location>
</feature>
<reference evidence="2 3" key="1">
    <citation type="submission" date="2015-09" db="EMBL/GenBank/DDBJ databases">
        <title>Trachymyrmex zeteki WGS genome.</title>
        <authorList>
            <person name="Nygaard S."/>
            <person name="Hu H."/>
            <person name="Boomsma J."/>
            <person name="Zhang G."/>
        </authorList>
    </citation>
    <scope>NUCLEOTIDE SEQUENCE [LARGE SCALE GENOMIC DNA]</scope>
    <source>
        <strain evidence="2">Tzet28-1</strain>
        <tissue evidence="2">Whole body</tissue>
    </source>
</reference>
<keyword evidence="3" id="KW-1185">Reference proteome</keyword>
<feature type="compositionally biased region" description="Basic and acidic residues" evidence="1">
    <location>
        <begin position="21"/>
        <end position="30"/>
    </location>
</feature>